<dbReference type="AlphaFoldDB" id="A0A1S3IKL8"/>
<dbReference type="PROSITE" id="PS00018">
    <property type="entry name" value="EF_HAND_1"/>
    <property type="match status" value="3"/>
</dbReference>
<dbReference type="RefSeq" id="XP_013398757.1">
    <property type="nucleotide sequence ID" value="XM_013543303.1"/>
</dbReference>
<dbReference type="InterPro" id="IPR002048">
    <property type="entry name" value="EF_hand_dom"/>
</dbReference>
<dbReference type="GO" id="GO:0005509">
    <property type="term" value="F:calcium ion binding"/>
    <property type="evidence" value="ECO:0007669"/>
    <property type="project" value="InterPro"/>
</dbReference>
<dbReference type="Proteomes" id="UP000085678">
    <property type="component" value="Unplaced"/>
</dbReference>
<dbReference type="CDD" id="cd00051">
    <property type="entry name" value="EFh"/>
    <property type="match status" value="1"/>
</dbReference>
<evidence type="ECO:0000313" key="3">
    <source>
        <dbReference type="Proteomes" id="UP000085678"/>
    </source>
</evidence>
<gene>
    <name evidence="4" type="primary">LOC106165195</name>
</gene>
<evidence type="ECO:0000256" key="1">
    <source>
        <dbReference type="ARBA" id="ARBA00022837"/>
    </source>
</evidence>
<dbReference type="InterPro" id="IPR011992">
    <property type="entry name" value="EF-hand-dom_pair"/>
</dbReference>
<evidence type="ECO:0000259" key="2">
    <source>
        <dbReference type="PROSITE" id="PS50222"/>
    </source>
</evidence>
<dbReference type="Gene3D" id="1.10.238.10">
    <property type="entry name" value="EF-hand"/>
    <property type="match status" value="2"/>
</dbReference>
<dbReference type="SUPFAM" id="SSF47473">
    <property type="entry name" value="EF-hand"/>
    <property type="match status" value="2"/>
</dbReference>
<dbReference type="OrthoDB" id="120976at2759"/>
<dbReference type="InParanoid" id="A0A1S3IKL8"/>
<keyword evidence="3" id="KW-1185">Reference proteome</keyword>
<keyword evidence="1" id="KW-0106">Calcium</keyword>
<dbReference type="PANTHER" id="PTHR10827">
    <property type="entry name" value="RETICULOCALBIN"/>
    <property type="match status" value="1"/>
</dbReference>
<sequence length="288" mass="32506">MDIPQRASPGISKIFPTNLRNGKPTLDIPTECSKDVFDIMDANGDGLVSIDEFAEGFLEFWFSEDPNNIYNQAYGPLLGGVGPRFDGIGSPPLHCTLMSQLISKMPTDYPLLTGSAHWKRKARTIFQRLDANADGYMTKEDFVITAQNLIDFLGVKGEKVEHIMNRRLELWAAIAGDKTRLSEDEYCSSCLSLVNERHFRLELCYTFICTEFNTIDIDSDGFISKEEHAAYFHSVNIPTTYSKDNFAILDTDGDGLVSIDEFAESYLEFWLTEDPNNIYNQNYGPLVD</sequence>
<evidence type="ECO:0000313" key="4">
    <source>
        <dbReference type="RefSeq" id="XP_013398757.1"/>
    </source>
</evidence>
<dbReference type="PROSITE" id="PS50222">
    <property type="entry name" value="EF_HAND_2"/>
    <property type="match status" value="4"/>
</dbReference>
<dbReference type="PANTHER" id="PTHR10827:SF85">
    <property type="entry name" value="CALCIUM-BINDING PROTEIN"/>
    <property type="match status" value="1"/>
</dbReference>
<reference evidence="4" key="1">
    <citation type="submission" date="2025-08" db="UniProtKB">
        <authorList>
            <consortium name="RefSeq"/>
        </authorList>
    </citation>
    <scope>IDENTIFICATION</scope>
    <source>
        <tissue evidence="4">Gonads</tissue>
    </source>
</reference>
<dbReference type="STRING" id="7574.A0A1S3IKL8"/>
<organism evidence="3 4">
    <name type="scientific">Lingula anatina</name>
    <name type="common">Brachiopod</name>
    <name type="synonym">Lingula unguis</name>
    <dbReference type="NCBI Taxonomy" id="7574"/>
    <lineage>
        <taxon>Eukaryota</taxon>
        <taxon>Metazoa</taxon>
        <taxon>Spiralia</taxon>
        <taxon>Lophotrochozoa</taxon>
        <taxon>Brachiopoda</taxon>
        <taxon>Linguliformea</taxon>
        <taxon>Lingulata</taxon>
        <taxon>Lingulida</taxon>
        <taxon>Linguloidea</taxon>
        <taxon>Lingulidae</taxon>
        <taxon>Lingula</taxon>
    </lineage>
</organism>
<name>A0A1S3IKL8_LINAN</name>
<feature type="domain" description="EF-hand" evidence="2">
    <location>
        <begin position="117"/>
        <end position="152"/>
    </location>
</feature>
<dbReference type="Pfam" id="PF13202">
    <property type="entry name" value="EF-hand_5"/>
    <property type="match status" value="2"/>
</dbReference>
<dbReference type="InterPro" id="IPR018247">
    <property type="entry name" value="EF_Hand_1_Ca_BS"/>
</dbReference>
<dbReference type="Pfam" id="PF13499">
    <property type="entry name" value="EF-hand_7"/>
    <property type="match status" value="1"/>
</dbReference>
<dbReference type="SMART" id="SM00054">
    <property type="entry name" value="EFh"/>
    <property type="match status" value="4"/>
</dbReference>
<protein>
    <submittedName>
        <fullName evidence="4">Mitrocomin-like</fullName>
    </submittedName>
</protein>
<proteinExistence type="predicted"/>
<feature type="domain" description="EF-hand" evidence="2">
    <location>
        <begin position="212"/>
        <end position="238"/>
    </location>
</feature>
<dbReference type="GeneID" id="106165195"/>
<feature type="domain" description="EF-hand" evidence="2">
    <location>
        <begin position="246"/>
        <end position="272"/>
    </location>
</feature>
<dbReference type="KEGG" id="lak:106165195"/>
<feature type="domain" description="EF-hand" evidence="2">
    <location>
        <begin position="28"/>
        <end position="63"/>
    </location>
</feature>
<accession>A0A1S3IKL8</accession>